<dbReference type="Proteomes" id="UP000235682">
    <property type="component" value="Unassembled WGS sequence"/>
</dbReference>
<dbReference type="Gene3D" id="2.60.15.10">
    <property type="entry name" value="F0F1 ATP synthase delta/epsilon subunit, N-terminal"/>
    <property type="match status" value="1"/>
</dbReference>
<dbReference type="InterPro" id="IPR020546">
    <property type="entry name" value="ATP_synth_F1_dsu/esu_N"/>
</dbReference>
<keyword evidence="18" id="KW-1185">Reference proteome</keyword>
<evidence type="ECO:0000313" key="17">
    <source>
        <dbReference type="EMBL" id="PMC58868.1"/>
    </source>
</evidence>
<dbReference type="GO" id="GO:0012505">
    <property type="term" value="C:endomembrane system"/>
    <property type="evidence" value="ECO:0007669"/>
    <property type="project" value="UniProtKB-SubCell"/>
</dbReference>
<dbReference type="NCBIfam" id="TIGR01216">
    <property type="entry name" value="ATP_synt_epsi"/>
    <property type="match status" value="1"/>
</dbReference>
<feature type="domain" description="ATP synthase F1 complex delta/epsilon subunit N-terminal" evidence="16">
    <location>
        <begin position="9"/>
        <end position="92"/>
    </location>
</feature>
<keyword evidence="8 12" id="KW-0139">CF(1)</keyword>
<dbReference type="AlphaFoldDB" id="A0A2N6SP70"/>
<dbReference type="OrthoDB" id="9804110at2"/>
<gene>
    <name evidence="12 17" type="primary">atpC</name>
    <name evidence="17" type="ORF">CJ205_02125</name>
</gene>
<dbReference type="Gene3D" id="1.20.5.440">
    <property type="entry name" value="ATP synthase delta/epsilon subunit, C-terminal domain"/>
    <property type="match status" value="1"/>
</dbReference>
<reference evidence="17 18" key="1">
    <citation type="submission" date="2017-09" db="EMBL/GenBank/DDBJ databases">
        <title>Bacterial strain isolated from the female urinary microbiota.</title>
        <authorList>
            <person name="Thomas-White K."/>
            <person name="Kumar N."/>
            <person name="Forster S."/>
            <person name="Putonti C."/>
            <person name="Lawley T."/>
            <person name="Wolfe A.J."/>
        </authorList>
    </citation>
    <scope>NUCLEOTIDE SEQUENCE [LARGE SCALE GENOMIC DNA]</scope>
    <source>
        <strain evidence="17 18">UMB0852</strain>
    </source>
</reference>
<evidence type="ECO:0000256" key="11">
    <source>
        <dbReference type="ARBA" id="ARBA00031795"/>
    </source>
</evidence>
<comment type="similarity">
    <text evidence="3 12 13">Belongs to the ATPase epsilon chain family.</text>
</comment>
<protein>
    <recommendedName>
        <fullName evidence="4 12">ATP synthase epsilon chain</fullName>
    </recommendedName>
    <alternativeName>
        <fullName evidence="11 12">ATP synthase F1 sector epsilon subunit</fullName>
    </alternativeName>
    <alternativeName>
        <fullName evidence="10 12">F-ATPase epsilon subunit</fullName>
    </alternativeName>
</protein>
<evidence type="ECO:0000256" key="6">
    <source>
        <dbReference type="ARBA" id="ARBA00023065"/>
    </source>
</evidence>
<feature type="domain" description="ATP synthase epsilon subunit C-terminal" evidence="15">
    <location>
        <begin position="96"/>
        <end position="143"/>
    </location>
</feature>
<dbReference type="PANTHER" id="PTHR13822:SF10">
    <property type="entry name" value="ATP SYNTHASE EPSILON CHAIN, CHLOROPLASTIC"/>
    <property type="match status" value="1"/>
</dbReference>
<evidence type="ECO:0000313" key="18">
    <source>
        <dbReference type="Proteomes" id="UP000235682"/>
    </source>
</evidence>
<evidence type="ECO:0000256" key="10">
    <source>
        <dbReference type="ARBA" id="ARBA00030215"/>
    </source>
</evidence>
<evidence type="ECO:0000256" key="12">
    <source>
        <dbReference type="HAMAP-Rule" id="MF_00530"/>
    </source>
</evidence>
<evidence type="ECO:0000256" key="13">
    <source>
        <dbReference type="RuleBase" id="RU003656"/>
    </source>
</evidence>
<keyword evidence="14" id="KW-0175">Coiled coil</keyword>
<dbReference type="InterPro" id="IPR036771">
    <property type="entry name" value="ATPsynth_dsu/esu_N"/>
</dbReference>
<comment type="subcellular location">
    <subcellularLocation>
        <location evidence="12">Cell membrane</location>
        <topology evidence="12">Peripheral membrane protein</topology>
    </subcellularLocation>
    <subcellularLocation>
        <location evidence="2">Endomembrane system</location>
        <topology evidence="2">Peripheral membrane protein</topology>
    </subcellularLocation>
</comment>
<dbReference type="RefSeq" id="WP_102227430.1">
    <property type="nucleotide sequence ID" value="NZ_PNFY01000004.1"/>
</dbReference>
<dbReference type="CDD" id="cd12152">
    <property type="entry name" value="F1-ATPase_delta"/>
    <property type="match status" value="1"/>
</dbReference>
<name>A0A2N6SP70_9LACT</name>
<evidence type="ECO:0000256" key="2">
    <source>
        <dbReference type="ARBA" id="ARBA00004184"/>
    </source>
</evidence>
<keyword evidence="5 12" id="KW-0813">Transport</keyword>
<evidence type="ECO:0000256" key="5">
    <source>
        <dbReference type="ARBA" id="ARBA00022448"/>
    </source>
</evidence>
<dbReference type="EMBL" id="PNHE01000005">
    <property type="protein sequence ID" value="PMC58868.1"/>
    <property type="molecule type" value="Genomic_DNA"/>
</dbReference>
<evidence type="ECO:0000256" key="14">
    <source>
        <dbReference type="SAM" id="Coils"/>
    </source>
</evidence>
<evidence type="ECO:0000259" key="15">
    <source>
        <dbReference type="Pfam" id="PF00401"/>
    </source>
</evidence>
<dbReference type="Pfam" id="PF00401">
    <property type="entry name" value="ATP-synt_DE"/>
    <property type="match status" value="1"/>
</dbReference>
<dbReference type="SUPFAM" id="SSF51344">
    <property type="entry name" value="Epsilon subunit of F1F0-ATP synthase N-terminal domain"/>
    <property type="match status" value="1"/>
</dbReference>
<evidence type="ECO:0000259" key="16">
    <source>
        <dbReference type="Pfam" id="PF02823"/>
    </source>
</evidence>
<dbReference type="InterPro" id="IPR001469">
    <property type="entry name" value="ATP_synth_F1_dsu/esu"/>
</dbReference>
<comment type="caution">
    <text evidence="17">The sequence shown here is derived from an EMBL/GenBank/DDBJ whole genome shotgun (WGS) entry which is preliminary data.</text>
</comment>
<evidence type="ECO:0000256" key="3">
    <source>
        <dbReference type="ARBA" id="ARBA00005712"/>
    </source>
</evidence>
<dbReference type="HAMAP" id="MF_00530">
    <property type="entry name" value="ATP_synth_epsil_bac"/>
    <property type="match status" value="1"/>
</dbReference>
<accession>A0A2N6SP70</accession>
<evidence type="ECO:0000256" key="4">
    <source>
        <dbReference type="ARBA" id="ARBA00014480"/>
    </source>
</evidence>
<dbReference type="STRING" id="84521.SAMN04487994_10455"/>
<keyword evidence="12" id="KW-1003">Cell membrane</keyword>
<evidence type="ECO:0000256" key="7">
    <source>
        <dbReference type="ARBA" id="ARBA00023136"/>
    </source>
</evidence>
<comment type="function">
    <text evidence="1 12">Produces ATP from ADP in the presence of a proton gradient across the membrane.</text>
</comment>
<comment type="subunit">
    <text evidence="12 13">F-type ATPases have 2 components, CF(1) - the catalytic core - and CF(0) - the membrane proton channel. CF(1) has five subunits: alpha(3), beta(3), gamma(1), delta(1), epsilon(1). CF(0) has three main subunits: a, b and c.</text>
</comment>
<dbReference type="GO" id="GO:0005524">
    <property type="term" value="F:ATP binding"/>
    <property type="evidence" value="ECO:0007669"/>
    <property type="project" value="UniProtKB-UniRule"/>
</dbReference>
<keyword evidence="9 12" id="KW-0066">ATP synthesis</keyword>
<keyword evidence="7 12" id="KW-0472">Membrane</keyword>
<dbReference type="InterPro" id="IPR020547">
    <property type="entry name" value="ATP_synth_F1_esu_C"/>
</dbReference>
<evidence type="ECO:0000256" key="8">
    <source>
        <dbReference type="ARBA" id="ARBA00023196"/>
    </source>
</evidence>
<sequence length="146" mass="16411">MEQKKSKYIHVQIFSPQGLIYDDFAYSCHVESVIGGMTLLPNHAPILIALAIDAVKVTRKDHRDQDKVDFIAVNGGVLEMRHNRIEIVSNSAINAKDIDEAKVAVEKQRAQEQLEDAKATNDKVAFKRAQISLERAINMLNVSNKR</sequence>
<dbReference type="PANTHER" id="PTHR13822">
    <property type="entry name" value="ATP SYNTHASE DELTA/EPSILON CHAIN"/>
    <property type="match status" value="1"/>
</dbReference>
<dbReference type="Pfam" id="PF02823">
    <property type="entry name" value="ATP-synt_DE_N"/>
    <property type="match status" value="1"/>
</dbReference>
<dbReference type="GO" id="GO:0005886">
    <property type="term" value="C:plasma membrane"/>
    <property type="evidence" value="ECO:0007669"/>
    <property type="project" value="UniProtKB-SubCell"/>
</dbReference>
<dbReference type="GO" id="GO:0046933">
    <property type="term" value="F:proton-transporting ATP synthase activity, rotational mechanism"/>
    <property type="evidence" value="ECO:0007669"/>
    <property type="project" value="UniProtKB-UniRule"/>
</dbReference>
<evidence type="ECO:0000256" key="9">
    <source>
        <dbReference type="ARBA" id="ARBA00023310"/>
    </source>
</evidence>
<keyword evidence="6 12" id="KW-0406">Ion transport</keyword>
<proteinExistence type="inferred from homology"/>
<feature type="coiled-coil region" evidence="14">
    <location>
        <begin position="100"/>
        <end position="127"/>
    </location>
</feature>
<dbReference type="GO" id="GO:0045259">
    <property type="term" value="C:proton-transporting ATP synthase complex"/>
    <property type="evidence" value="ECO:0007669"/>
    <property type="project" value="UniProtKB-KW"/>
</dbReference>
<evidence type="ECO:0000256" key="1">
    <source>
        <dbReference type="ARBA" id="ARBA00003543"/>
    </source>
</evidence>
<keyword evidence="12" id="KW-0375">Hydrogen ion transport</keyword>
<organism evidence="17 18">
    <name type="scientific">Dolosicoccus paucivorans</name>
    <dbReference type="NCBI Taxonomy" id="84521"/>
    <lineage>
        <taxon>Bacteria</taxon>
        <taxon>Bacillati</taxon>
        <taxon>Bacillota</taxon>
        <taxon>Bacilli</taxon>
        <taxon>Lactobacillales</taxon>
        <taxon>Aerococcaceae</taxon>
        <taxon>Dolosicoccus</taxon>
    </lineage>
</organism>